<gene>
    <name evidence="13" type="ORF">C4F51_12680</name>
</gene>
<dbReference type="InterPro" id="IPR039426">
    <property type="entry name" value="TonB-dep_rcpt-like"/>
</dbReference>
<dbReference type="PANTHER" id="PTHR40980:SF3">
    <property type="entry name" value="TONB-DEPENDENT RECEPTOR-LIKE BETA-BARREL DOMAIN-CONTAINING PROTEIN"/>
    <property type="match status" value="1"/>
</dbReference>
<name>A0A928V6X8_9GAMM</name>
<evidence type="ECO:0000256" key="10">
    <source>
        <dbReference type="SAM" id="SignalP"/>
    </source>
</evidence>
<evidence type="ECO:0000256" key="3">
    <source>
        <dbReference type="ARBA" id="ARBA00022452"/>
    </source>
</evidence>
<dbReference type="PANTHER" id="PTHR40980">
    <property type="entry name" value="PLUG DOMAIN-CONTAINING PROTEIN"/>
    <property type="match status" value="1"/>
</dbReference>
<comment type="caution">
    <text evidence="13">The sequence shown here is derived from an EMBL/GenBank/DDBJ whole genome shotgun (WGS) entry which is preliminary data.</text>
</comment>
<sequence length="964" mass="104932">MFRSSGMFNKNKLSHAILVAVASSSLSVTVVAQESGSVVEEVYVSGIRASLERAMDIKREAGGVVEAISAEDIGKFPDANLAESLQRISGVSIDRNAGEGNSVSVRGFGPNFNMVTTNGRQMPSSGAGRSFNFNDLAAELVSGVEVQKTSSAVNPSGGIGSTININTARPLDIGAFRVAGSVKGVSDIDEGSVTPEVSGLISNTFADGTFGVLFAASHQQRKYEQERVAVDGWVVNPNFGNRLLNPETNKTPNTFMPQNYNISLQESERTRTNANLVFQYAPSDSLTVTADYLYSELHNEHKSSQFGVWFNSGGVQNVLINENGTAIDMFEEGTFDNIQNWNETVSENNSFGINVEWEVTDKFSMTFDANFAKSEQNPGGEFNQYQAIVGYRNQQRFRIMDGAELPTVQDIYNANPGRVQAPNCAPATNTGWTDAGFANCYAWAAANGLDPNGSMTGTGPDGQIATDLLRAHRNDIQSGNTEDELNQFKIEGNWSEDNIVFRAGLMYTDQSKNNRLKYNAHEPANVVEDFAGMYGFPVIGADALTRRTTIGSGFLDQFSGRQGLPSEWVYFDPSDVFAYIWPAMGDGYSQIPTEWSPNSYLVEEETLASYIQLDVDTEFFNMPVHIQSGVRLESTDITSTGSEQVLTGFEYADPTSLKAIYAAGGMTQYTEKQSYDVLLPNLAVRLNITDDLVGRFAAGRTITRPNIASLRSTRTLGITRPGGELNANAGNPGLKPFSADNIDLGLEWYYSELSYVSVGYFEKFINDFIVGGVREGTINNVTDPSSNGGSFENPNTTTADVGVFKISSDVNGPTAKVRGTEIAIQHAIGETGFGVGANATFVSTNRELDVEDVSQRFAITGLSDSANMMGYYENGPFQARITYNWRDSFLQGFSQVQGGDAVIVEDYGQWDFSMSYDITDNVTVLLEGINVTSEGYRSHGRYKEQLYEAISTGSRYAVGIRASF</sequence>
<dbReference type="InterPro" id="IPR010104">
    <property type="entry name" value="TonB_rcpt_bac"/>
</dbReference>
<evidence type="ECO:0000256" key="7">
    <source>
        <dbReference type="ARBA" id="ARBA00023237"/>
    </source>
</evidence>
<reference evidence="13" key="1">
    <citation type="submission" date="2018-07" db="EMBL/GenBank/DDBJ databases">
        <title>Genome assembly of strain Ka43.</title>
        <authorList>
            <person name="Kukolya J."/>
            <person name="Nagy I."/>
            <person name="Horvath B."/>
            <person name="Toth A."/>
        </authorList>
    </citation>
    <scope>NUCLEOTIDE SEQUENCE</scope>
    <source>
        <strain evidence="13">KB43</strain>
    </source>
</reference>
<comment type="similarity">
    <text evidence="8 9">Belongs to the TonB-dependent receptor family.</text>
</comment>
<keyword evidence="13" id="KW-0675">Receptor</keyword>
<dbReference type="NCBIfam" id="TIGR01782">
    <property type="entry name" value="TonB-Xanth-Caul"/>
    <property type="match status" value="1"/>
</dbReference>
<dbReference type="SUPFAM" id="SSF56935">
    <property type="entry name" value="Porins"/>
    <property type="match status" value="1"/>
</dbReference>
<evidence type="ECO:0000256" key="5">
    <source>
        <dbReference type="ARBA" id="ARBA00023077"/>
    </source>
</evidence>
<dbReference type="Proteomes" id="UP000652567">
    <property type="component" value="Unassembled WGS sequence"/>
</dbReference>
<dbReference type="EMBL" id="PRDL01000001">
    <property type="protein sequence ID" value="MBE8718041.1"/>
    <property type="molecule type" value="Genomic_DNA"/>
</dbReference>
<feature type="chain" id="PRO_5037206337" evidence="10">
    <location>
        <begin position="33"/>
        <end position="964"/>
    </location>
</feature>
<evidence type="ECO:0000256" key="8">
    <source>
        <dbReference type="PROSITE-ProRule" id="PRU01360"/>
    </source>
</evidence>
<dbReference type="CDD" id="cd01347">
    <property type="entry name" value="ligand_gated_channel"/>
    <property type="match status" value="1"/>
</dbReference>
<keyword evidence="10" id="KW-0732">Signal</keyword>
<feature type="domain" description="TonB-dependent receptor-like beta-barrel" evidence="11">
    <location>
        <begin position="460"/>
        <end position="931"/>
    </location>
</feature>
<feature type="signal peptide" evidence="10">
    <location>
        <begin position="1"/>
        <end position="32"/>
    </location>
</feature>
<feature type="domain" description="TonB-dependent receptor plug" evidence="12">
    <location>
        <begin position="58"/>
        <end position="160"/>
    </location>
</feature>
<dbReference type="InterPro" id="IPR036942">
    <property type="entry name" value="Beta-barrel_TonB_sf"/>
</dbReference>
<comment type="subcellular location">
    <subcellularLocation>
        <location evidence="1 8">Cell outer membrane</location>
        <topology evidence="1 8">Multi-pass membrane protein</topology>
    </subcellularLocation>
</comment>
<evidence type="ECO:0000256" key="9">
    <source>
        <dbReference type="RuleBase" id="RU003357"/>
    </source>
</evidence>
<protein>
    <submittedName>
        <fullName evidence="13">TonB-dependent receptor</fullName>
    </submittedName>
</protein>
<dbReference type="Pfam" id="PF07715">
    <property type="entry name" value="Plug"/>
    <property type="match status" value="1"/>
</dbReference>
<dbReference type="Pfam" id="PF00593">
    <property type="entry name" value="TonB_dep_Rec_b-barrel"/>
    <property type="match status" value="1"/>
</dbReference>
<dbReference type="Gene3D" id="2.40.170.20">
    <property type="entry name" value="TonB-dependent receptor, beta-barrel domain"/>
    <property type="match status" value="1"/>
</dbReference>
<dbReference type="InterPro" id="IPR012910">
    <property type="entry name" value="Plug_dom"/>
</dbReference>
<keyword evidence="14" id="KW-1185">Reference proteome</keyword>
<organism evidence="13 14">
    <name type="scientific">Cellvibrio polysaccharolyticus</name>
    <dbReference type="NCBI Taxonomy" id="2082724"/>
    <lineage>
        <taxon>Bacteria</taxon>
        <taxon>Pseudomonadati</taxon>
        <taxon>Pseudomonadota</taxon>
        <taxon>Gammaproteobacteria</taxon>
        <taxon>Cellvibrionales</taxon>
        <taxon>Cellvibrionaceae</taxon>
        <taxon>Cellvibrio</taxon>
    </lineage>
</organism>
<keyword evidence="7 8" id="KW-0998">Cell outer membrane</keyword>
<keyword evidence="2 8" id="KW-0813">Transport</keyword>
<accession>A0A928V6X8</accession>
<keyword evidence="3 8" id="KW-1134">Transmembrane beta strand</keyword>
<evidence type="ECO:0000256" key="1">
    <source>
        <dbReference type="ARBA" id="ARBA00004571"/>
    </source>
</evidence>
<dbReference type="Gene3D" id="2.170.130.10">
    <property type="entry name" value="TonB-dependent receptor, plug domain"/>
    <property type="match status" value="1"/>
</dbReference>
<dbReference type="InterPro" id="IPR037066">
    <property type="entry name" value="Plug_dom_sf"/>
</dbReference>
<evidence type="ECO:0000313" key="13">
    <source>
        <dbReference type="EMBL" id="MBE8718041.1"/>
    </source>
</evidence>
<dbReference type="InterPro" id="IPR000531">
    <property type="entry name" value="Beta-barrel_TonB"/>
</dbReference>
<dbReference type="AlphaFoldDB" id="A0A928V6X8"/>
<keyword evidence="6 8" id="KW-0472">Membrane</keyword>
<evidence type="ECO:0000256" key="2">
    <source>
        <dbReference type="ARBA" id="ARBA00022448"/>
    </source>
</evidence>
<dbReference type="PROSITE" id="PS52016">
    <property type="entry name" value="TONB_DEPENDENT_REC_3"/>
    <property type="match status" value="1"/>
</dbReference>
<keyword evidence="5 9" id="KW-0798">TonB box</keyword>
<evidence type="ECO:0000256" key="4">
    <source>
        <dbReference type="ARBA" id="ARBA00022692"/>
    </source>
</evidence>
<evidence type="ECO:0000256" key="6">
    <source>
        <dbReference type="ARBA" id="ARBA00023136"/>
    </source>
</evidence>
<evidence type="ECO:0000259" key="11">
    <source>
        <dbReference type="Pfam" id="PF00593"/>
    </source>
</evidence>
<evidence type="ECO:0000313" key="14">
    <source>
        <dbReference type="Proteomes" id="UP000652567"/>
    </source>
</evidence>
<keyword evidence="4 8" id="KW-0812">Transmembrane</keyword>
<dbReference type="GO" id="GO:0009279">
    <property type="term" value="C:cell outer membrane"/>
    <property type="evidence" value="ECO:0007669"/>
    <property type="project" value="UniProtKB-SubCell"/>
</dbReference>
<evidence type="ECO:0000259" key="12">
    <source>
        <dbReference type="Pfam" id="PF07715"/>
    </source>
</evidence>
<proteinExistence type="inferred from homology"/>